<evidence type="ECO:0000313" key="1">
    <source>
        <dbReference type="EMBL" id="KAJ7728257.1"/>
    </source>
</evidence>
<keyword evidence="2" id="KW-1185">Reference proteome</keyword>
<dbReference type="Proteomes" id="UP001215598">
    <property type="component" value="Unassembled WGS sequence"/>
</dbReference>
<evidence type="ECO:0000313" key="2">
    <source>
        <dbReference type="Proteomes" id="UP001215598"/>
    </source>
</evidence>
<comment type="caution">
    <text evidence="1">The sequence shown here is derived from an EMBL/GenBank/DDBJ whole genome shotgun (WGS) entry which is preliminary data.</text>
</comment>
<dbReference type="AlphaFoldDB" id="A0AAD7HVJ8"/>
<organism evidence="1 2">
    <name type="scientific">Mycena metata</name>
    <dbReference type="NCBI Taxonomy" id="1033252"/>
    <lineage>
        <taxon>Eukaryota</taxon>
        <taxon>Fungi</taxon>
        <taxon>Dikarya</taxon>
        <taxon>Basidiomycota</taxon>
        <taxon>Agaricomycotina</taxon>
        <taxon>Agaricomycetes</taxon>
        <taxon>Agaricomycetidae</taxon>
        <taxon>Agaricales</taxon>
        <taxon>Marasmiineae</taxon>
        <taxon>Mycenaceae</taxon>
        <taxon>Mycena</taxon>
    </lineage>
</organism>
<protein>
    <submittedName>
        <fullName evidence="1">Uncharacterized protein</fullName>
    </submittedName>
</protein>
<accession>A0AAD7HVJ8</accession>
<name>A0AAD7HVJ8_9AGAR</name>
<reference evidence="1" key="1">
    <citation type="submission" date="2023-03" db="EMBL/GenBank/DDBJ databases">
        <title>Massive genome expansion in bonnet fungi (Mycena s.s.) driven by repeated elements and novel gene families across ecological guilds.</title>
        <authorList>
            <consortium name="Lawrence Berkeley National Laboratory"/>
            <person name="Harder C.B."/>
            <person name="Miyauchi S."/>
            <person name="Viragh M."/>
            <person name="Kuo A."/>
            <person name="Thoen E."/>
            <person name="Andreopoulos B."/>
            <person name="Lu D."/>
            <person name="Skrede I."/>
            <person name="Drula E."/>
            <person name="Henrissat B."/>
            <person name="Morin E."/>
            <person name="Kohler A."/>
            <person name="Barry K."/>
            <person name="LaButti K."/>
            <person name="Morin E."/>
            <person name="Salamov A."/>
            <person name="Lipzen A."/>
            <person name="Mereny Z."/>
            <person name="Hegedus B."/>
            <person name="Baldrian P."/>
            <person name="Stursova M."/>
            <person name="Weitz H."/>
            <person name="Taylor A."/>
            <person name="Grigoriev I.V."/>
            <person name="Nagy L.G."/>
            <person name="Martin F."/>
            <person name="Kauserud H."/>
        </authorList>
    </citation>
    <scope>NUCLEOTIDE SEQUENCE</scope>
    <source>
        <strain evidence="1">CBHHK182m</strain>
    </source>
</reference>
<sequence length="78" mass="8610">HNTRETYGAAVPEWGSNDPLNATCWHRLFTGCLQFFNDFLTKQSPSNSPCESTCQAARICYMHSGSSSLAFQNCAPGF</sequence>
<dbReference type="EMBL" id="JARKIB010000174">
    <property type="protein sequence ID" value="KAJ7728257.1"/>
    <property type="molecule type" value="Genomic_DNA"/>
</dbReference>
<gene>
    <name evidence="1" type="ORF">B0H16DRAFT_1331107</name>
</gene>
<proteinExistence type="predicted"/>
<feature type="non-terminal residue" evidence="1">
    <location>
        <position position="78"/>
    </location>
</feature>